<name>X1RYH2_9ZZZZ</name>
<evidence type="ECO:0000313" key="1">
    <source>
        <dbReference type="EMBL" id="GAI85708.1"/>
    </source>
</evidence>
<comment type="caution">
    <text evidence="1">The sequence shown here is derived from an EMBL/GenBank/DDBJ whole genome shotgun (WGS) entry which is preliminary data.</text>
</comment>
<feature type="non-terminal residue" evidence="1">
    <location>
        <position position="91"/>
    </location>
</feature>
<dbReference type="AlphaFoldDB" id="X1RYH2"/>
<organism evidence="1">
    <name type="scientific">marine sediment metagenome</name>
    <dbReference type="NCBI Taxonomy" id="412755"/>
    <lineage>
        <taxon>unclassified sequences</taxon>
        <taxon>metagenomes</taxon>
        <taxon>ecological metagenomes</taxon>
    </lineage>
</organism>
<protein>
    <submittedName>
        <fullName evidence="1">Uncharacterized protein</fullName>
    </submittedName>
</protein>
<accession>X1RYH2</accession>
<gene>
    <name evidence="1" type="ORF">S12H4_17520</name>
</gene>
<reference evidence="1" key="1">
    <citation type="journal article" date="2014" name="Front. Microbiol.">
        <title>High frequency of phylogenetically diverse reductive dehalogenase-homologous genes in deep subseafloor sedimentary metagenomes.</title>
        <authorList>
            <person name="Kawai M."/>
            <person name="Futagami T."/>
            <person name="Toyoda A."/>
            <person name="Takaki Y."/>
            <person name="Nishi S."/>
            <person name="Hori S."/>
            <person name="Arai W."/>
            <person name="Tsubouchi T."/>
            <person name="Morono Y."/>
            <person name="Uchiyama I."/>
            <person name="Ito T."/>
            <person name="Fujiyama A."/>
            <person name="Inagaki F."/>
            <person name="Takami H."/>
        </authorList>
    </citation>
    <scope>NUCLEOTIDE SEQUENCE</scope>
    <source>
        <strain evidence="1">Expedition CK06-06</strain>
    </source>
</reference>
<proteinExistence type="predicted"/>
<sequence length="91" mass="10777">MDEYEPFDLKITKLTGTKWQRENAAALLRQLIAEQGKPRYSIENRIIIAFDRSLNSSVEFFQTNRSILLEALLNIAYNPYVFTYLLREYHC</sequence>
<dbReference type="EMBL" id="BARW01008576">
    <property type="protein sequence ID" value="GAI85708.1"/>
    <property type="molecule type" value="Genomic_DNA"/>
</dbReference>